<feature type="region of interest" description="Disordered" evidence="1">
    <location>
        <begin position="293"/>
        <end position="361"/>
    </location>
</feature>
<name>A0A9P6YL02_9FUNG</name>
<keyword evidence="3" id="KW-1185">Reference proteome</keyword>
<evidence type="ECO:0000313" key="3">
    <source>
        <dbReference type="Proteomes" id="UP000740926"/>
    </source>
</evidence>
<reference evidence="2 3" key="1">
    <citation type="journal article" date="2020" name="Microb. Genom.">
        <title>Genetic diversity of clinical and environmental Mucorales isolates obtained from an investigation of mucormycosis cases among solid organ transplant recipients.</title>
        <authorList>
            <person name="Nguyen M.H."/>
            <person name="Kaul D."/>
            <person name="Muto C."/>
            <person name="Cheng S.J."/>
            <person name="Richter R.A."/>
            <person name="Bruno V.M."/>
            <person name="Liu G."/>
            <person name="Beyhan S."/>
            <person name="Sundermann A.J."/>
            <person name="Mounaud S."/>
            <person name="Pasculle A.W."/>
            <person name="Nierman W.C."/>
            <person name="Driscoll E."/>
            <person name="Cumbie R."/>
            <person name="Clancy C.J."/>
            <person name="Dupont C.L."/>
        </authorList>
    </citation>
    <scope>NUCLEOTIDE SEQUENCE [LARGE SCALE GENOMIC DNA]</scope>
    <source>
        <strain evidence="2 3">GL24</strain>
    </source>
</reference>
<dbReference type="Proteomes" id="UP000740926">
    <property type="component" value="Unassembled WGS sequence"/>
</dbReference>
<feature type="compositionally biased region" description="Low complexity" evidence="1">
    <location>
        <begin position="314"/>
        <end position="329"/>
    </location>
</feature>
<feature type="compositionally biased region" description="Basic and acidic residues" evidence="1">
    <location>
        <begin position="337"/>
        <end position="347"/>
    </location>
</feature>
<proteinExistence type="predicted"/>
<comment type="caution">
    <text evidence="2">The sequence shown here is derived from an EMBL/GenBank/DDBJ whole genome shotgun (WGS) entry which is preliminary data.</text>
</comment>
<sequence length="361" mass="37827">MLAMRSAVLGARYAWTFVKGPILGVQKVFQLFRAGNLLAQLGRFGPMAMRIASVFRVVATAVGAIRGGPIAVAVASLSAGALLGRKYREPIKAFLGGVWEGLSSAGTSAMGELVNAVAPLRPAWEAVGALLGQAWDWLSRMLAPAQYTGNELSRVGEIGKLVGEALMLNFRAVIHVAGFVAEVFRMIGEVIGTVAGFIVVTFGGAWDWVAAKVSSVIDTMMTKMAPFMKVVGTIMDKVGGVLGTAKDKLAFGVNTAADAYGAIRANGGIQLPPVMLAPASMHSASVQPRMPNAFGTPAGRAAPEMPSPTPRSATTVQQQQTNNITIHQQPGESSEAVARRTADELQRRSAVTARGGLADRN</sequence>
<dbReference type="EMBL" id="JAANIU010004984">
    <property type="protein sequence ID" value="KAG1550991.1"/>
    <property type="molecule type" value="Genomic_DNA"/>
</dbReference>
<evidence type="ECO:0000256" key="1">
    <source>
        <dbReference type="SAM" id="MobiDB-lite"/>
    </source>
</evidence>
<organism evidence="2 3">
    <name type="scientific">Rhizopus delemar</name>
    <dbReference type="NCBI Taxonomy" id="936053"/>
    <lineage>
        <taxon>Eukaryota</taxon>
        <taxon>Fungi</taxon>
        <taxon>Fungi incertae sedis</taxon>
        <taxon>Mucoromycota</taxon>
        <taxon>Mucoromycotina</taxon>
        <taxon>Mucoromycetes</taxon>
        <taxon>Mucorales</taxon>
        <taxon>Mucorineae</taxon>
        <taxon>Rhizopodaceae</taxon>
        <taxon>Rhizopus</taxon>
    </lineage>
</organism>
<protein>
    <submittedName>
        <fullName evidence="2">Uncharacterized protein</fullName>
    </submittedName>
</protein>
<gene>
    <name evidence="2" type="ORF">G6F50_013221</name>
</gene>
<dbReference type="AlphaFoldDB" id="A0A9P6YL02"/>
<accession>A0A9P6YL02</accession>
<evidence type="ECO:0000313" key="2">
    <source>
        <dbReference type="EMBL" id="KAG1550991.1"/>
    </source>
</evidence>